<keyword evidence="2" id="KW-1185">Reference proteome</keyword>
<gene>
    <name evidence="1" type="ORF">YC6258_05837</name>
</gene>
<evidence type="ECO:0008006" key="3">
    <source>
        <dbReference type="Google" id="ProtNLM"/>
    </source>
</evidence>
<evidence type="ECO:0000313" key="2">
    <source>
        <dbReference type="Proteomes" id="UP000032266"/>
    </source>
</evidence>
<dbReference type="AlphaFoldDB" id="A0A0C5VF23"/>
<reference evidence="1 2" key="1">
    <citation type="submission" date="2014-01" db="EMBL/GenBank/DDBJ databases">
        <title>Full genme sequencing of cellulolytic bacterium Gynuella sunshinyii YC6258T gen. nov., sp. nov.</title>
        <authorList>
            <person name="Khan H."/>
            <person name="Chung E.J."/>
            <person name="Chung Y.R."/>
        </authorList>
    </citation>
    <scope>NUCLEOTIDE SEQUENCE [LARGE SCALE GENOMIC DNA]</scope>
    <source>
        <strain evidence="1 2">YC6258</strain>
    </source>
</reference>
<sequence>MYVGARWYSPRLRRFISPDPVGVPDAAVTGVNRFHYGLDNPLAYTDPDGEFVNLIVGALAGAAIDAAMQGVFIATGVQDEFKWGQVAGAAAMGVVGGGVFSKGVQLVKALKRGKTVTNSGAKWNNGWRTADGKFASPNGPGTAGAAAEQKVWDAVKQKPGWSVIEGRVSVRNADGQLRVYDGAAVSPRGRTIGLEVKSGSATKTAAQRNFDSGVNTYNPAVGVGNSSGVSVGRSLEIRVP</sequence>
<dbReference type="KEGG" id="gsn:YC6258_05837"/>
<dbReference type="HOGENOM" id="CLU_1155145_0_0_6"/>
<dbReference type="InterPro" id="IPR022385">
    <property type="entry name" value="Rhs_assc_core"/>
</dbReference>
<name>A0A0C5VF23_9GAMM</name>
<dbReference type="Gene3D" id="2.180.10.10">
    <property type="entry name" value="RHS repeat-associated core"/>
    <property type="match status" value="1"/>
</dbReference>
<protein>
    <recommendedName>
        <fullName evidence="3">Rhs family protein</fullName>
    </recommendedName>
</protein>
<dbReference type="NCBIfam" id="TIGR03696">
    <property type="entry name" value="Rhs_assc_core"/>
    <property type="match status" value="1"/>
</dbReference>
<proteinExistence type="predicted"/>
<evidence type="ECO:0000313" key="1">
    <source>
        <dbReference type="EMBL" id="AJQ97865.1"/>
    </source>
</evidence>
<dbReference type="STRING" id="1445510.YC6258_05837"/>
<organism evidence="1 2">
    <name type="scientific">Gynuella sunshinyii YC6258</name>
    <dbReference type="NCBI Taxonomy" id="1445510"/>
    <lineage>
        <taxon>Bacteria</taxon>
        <taxon>Pseudomonadati</taxon>
        <taxon>Pseudomonadota</taxon>
        <taxon>Gammaproteobacteria</taxon>
        <taxon>Oceanospirillales</taxon>
        <taxon>Saccharospirillaceae</taxon>
        <taxon>Gynuella</taxon>
    </lineage>
</organism>
<dbReference type="EMBL" id="CP007142">
    <property type="protein sequence ID" value="AJQ97865.1"/>
    <property type="molecule type" value="Genomic_DNA"/>
</dbReference>
<accession>A0A0C5VF23</accession>
<dbReference type="Proteomes" id="UP000032266">
    <property type="component" value="Chromosome"/>
</dbReference>